<proteinExistence type="predicted"/>
<name>A0ACA8QTP4_9BACT</name>
<dbReference type="Proteomes" id="UP000317465">
    <property type="component" value="Chromosome"/>
</dbReference>
<reference evidence="1 2" key="1">
    <citation type="journal article" date="2020" name="Int. J. Syst. Evol. Microbiol.">
        <title>Alistipes communis sp. nov., Alistipes dispar sp. nov. and Alistipes onderdonkii subsp. vulgaris subsp. nov., isolated from human faeces, and creation of Alistipes onderdonkii subsp. onderdonkii subsp. nov.</title>
        <authorList>
            <person name="Sakamoto M."/>
            <person name="Ikeyama N."/>
            <person name="Ogata Y."/>
            <person name="Suda W."/>
            <person name="Iino T."/>
            <person name="Hattori M."/>
            <person name="Ohkuma M."/>
        </authorList>
    </citation>
    <scope>NUCLEOTIDE SEQUENCE [LARGE SCALE GENOMIC DNA]</scope>
    <source>
        <strain evidence="1 2">5CPYCFAH4</strain>
    </source>
</reference>
<sequence length="122" mass="14262">MMEKLTRREEELMRCFWEHGPLFVRELVALATEPKPHFNTLSTMVRALEAKGYVAHNTFGSTYQYYPVVTEEEFSRRTLGGVISKYFENSYLGAVSALVEEEKISVDELRELIDHIETQNRR</sequence>
<accession>A0ACA8QTP4</accession>
<dbReference type="EMBL" id="AP019737">
    <property type="protein sequence ID" value="BBL08163.1"/>
    <property type="molecule type" value="Genomic_DNA"/>
</dbReference>
<evidence type="ECO:0000313" key="1">
    <source>
        <dbReference type="EMBL" id="BBL08163.1"/>
    </source>
</evidence>
<keyword evidence="2" id="KW-1185">Reference proteome</keyword>
<organism evidence="1 2">
    <name type="scientific">Alistipes onderdonkii subsp. vulgaris</name>
    <dbReference type="NCBI Taxonomy" id="2585117"/>
    <lineage>
        <taxon>Bacteria</taxon>
        <taxon>Pseudomonadati</taxon>
        <taxon>Bacteroidota</taxon>
        <taxon>Bacteroidia</taxon>
        <taxon>Bacteroidales</taxon>
        <taxon>Rikenellaceae</taxon>
        <taxon>Alistipes</taxon>
    </lineage>
</organism>
<evidence type="ECO:0000313" key="2">
    <source>
        <dbReference type="Proteomes" id="UP000317465"/>
    </source>
</evidence>
<gene>
    <name evidence="1" type="ORF">A5CPYCFAH4_03870</name>
</gene>
<protein>
    <submittedName>
        <fullName evidence="1">Transcriptional regulator</fullName>
    </submittedName>
</protein>